<name>A0A7V9Z554_9BACL</name>
<dbReference type="Proteomes" id="UP000523087">
    <property type="component" value="Unassembled WGS sequence"/>
</dbReference>
<sequence>MGAVERDGYIFDIEYSVIQQKGEILVYQKGTLIDELSFSFNGKKPDEHQIESLIDAYIERTR</sequence>
<accession>A0A7V9Z554</accession>
<evidence type="ECO:0000313" key="2">
    <source>
        <dbReference type="Proteomes" id="UP000523087"/>
    </source>
</evidence>
<organism evidence="1 2">
    <name type="scientific">Thermaerobacillus caldiproteolyticus</name>
    <dbReference type="NCBI Taxonomy" id="247480"/>
    <lineage>
        <taxon>Bacteria</taxon>
        <taxon>Bacillati</taxon>
        <taxon>Bacillota</taxon>
        <taxon>Bacilli</taxon>
        <taxon>Bacillales</taxon>
        <taxon>Anoxybacillaceae</taxon>
        <taxon>Thermaerobacillus</taxon>
    </lineage>
</organism>
<reference evidence="1 2" key="1">
    <citation type="submission" date="2020-07" db="EMBL/GenBank/DDBJ databases">
        <title>Genomic Encyclopedia of Type Strains, Phase IV (KMG-IV): sequencing the most valuable type-strain genomes for metagenomic binning, comparative biology and taxonomic classification.</title>
        <authorList>
            <person name="Goeker M."/>
        </authorList>
    </citation>
    <scope>NUCLEOTIDE SEQUENCE [LARGE SCALE GENOMIC DNA]</scope>
    <source>
        <strain evidence="1 2">DSM 15730</strain>
    </source>
</reference>
<evidence type="ECO:0000313" key="1">
    <source>
        <dbReference type="EMBL" id="MBA2874207.1"/>
    </source>
</evidence>
<gene>
    <name evidence="1" type="ORF">HNR31_000977</name>
</gene>
<protein>
    <recommendedName>
        <fullName evidence="3">YbxH protein</fullName>
    </recommendedName>
</protein>
<proteinExistence type="predicted"/>
<comment type="caution">
    <text evidence="1">The sequence shown here is derived from an EMBL/GenBank/DDBJ whole genome shotgun (WGS) entry which is preliminary data.</text>
</comment>
<dbReference type="AlphaFoldDB" id="A0A7V9Z554"/>
<dbReference type="EMBL" id="JACDUT010000002">
    <property type="protein sequence ID" value="MBA2874207.1"/>
    <property type="molecule type" value="Genomic_DNA"/>
</dbReference>
<dbReference type="RefSeq" id="WP_181555127.1">
    <property type="nucleotide sequence ID" value="NZ_JACDUT010000002.1"/>
</dbReference>
<dbReference type="InterPro" id="IPR035314">
    <property type="entry name" value="DUF5370"/>
</dbReference>
<keyword evidence="2" id="KW-1185">Reference proteome</keyword>
<evidence type="ECO:0008006" key="3">
    <source>
        <dbReference type="Google" id="ProtNLM"/>
    </source>
</evidence>
<dbReference type="Pfam" id="PF17340">
    <property type="entry name" value="DUF5370"/>
    <property type="match status" value="1"/>
</dbReference>